<feature type="region of interest" description="Disordered" evidence="1">
    <location>
        <begin position="351"/>
        <end position="383"/>
    </location>
</feature>
<feature type="region of interest" description="Disordered" evidence="1">
    <location>
        <begin position="29"/>
        <end position="336"/>
    </location>
</feature>
<feature type="compositionally biased region" description="Basic and acidic residues" evidence="1">
    <location>
        <begin position="65"/>
        <end position="84"/>
    </location>
</feature>
<dbReference type="Pfam" id="PF07078">
    <property type="entry name" value="FYTT"/>
    <property type="match status" value="1"/>
</dbReference>
<accession>A0A8C4UZ22</accession>
<feature type="compositionally biased region" description="Polar residues" evidence="1">
    <location>
        <begin position="308"/>
        <end position="321"/>
    </location>
</feature>
<dbReference type="Proteomes" id="UP000694562">
    <property type="component" value="Unplaced"/>
</dbReference>
<sequence>MGHGHRGSCTGHGHRGSCTGHGHAAFARGTATAAPAPLGSGRRGFSRHPCSWRAPPGAGAGARAVSREAGQRERRRRGPGEARRPRGAGGRGGPGCPGGRGAGRVPAHSGQAHWAARGGGTARTEPMEPMEAAGPQPGPGPAEGPQAGAEEIDMSLDDIIKRHRKEQTDASAAGDARRQQVKNRNSAYGYGRPRFRAWMQRNLQGPNRFRRGFGQQQYNRRQFRNTVPGPRRRAAAALNGVSPLNRQALAQEGSKNSDAFTKSNSSGQPDGRRRPPPGPKRFRAAPSSNNAPGRRPFRLNRGPAFQQKRMQQRFSKANFQRGQMDANGEGKPRRMRRWQVKPSPGAVLTVSVANPQAGQTGVPGSKRPFLRSQRPPPRAAKPQPKGVLLRFNFRAMANQTSLTLDERFSGLRNKRRFTAARGAGRTVTMP</sequence>
<keyword evidence="3" id="KW-1185">Reference proteome</keyword>
<feature type="compositionally biased region" description="Polar residues" evidence="1">
    <location>
        <begin position="253"/>
        <end position="268"/>
    </location>
</feature>
<dbReference type="AlphaFoldDB" id="A0A8C4UZ22"/>
<reference evidence="2" key="2">
    <citation type="submission" date="2025-09" db="UniProtKB">
        <authorList>
            <consortium name="Ensembl"/>
        </authorList>
    </citation>
    <scope>IDENTIFICATION</scope>
</reference>
<dbReference type="GO" id="GO:0016607">
    <property type="term" value="C:nuclear speck"/>
    <property type="evidence" value="ECO:0007669"/>
    <property type="project" value="TreeGrafter"/>
</dbReference>
<protein>
    <recommendedName>
        <fullName evidence="4">UAP56-interacting factor</fullName>
    </recommendedName>
</protein>
<evidence type="ECO:0000313" key="3">
    <source>
        <dbReference type="Proteomes" id="UP000694562"/>
    </source>
</evidence>
<feature type="compositionally biased region" description="Gly residues" evidence="1">
    <location>
        <begin position="87"/>
        <end position="102"/>
    </location>
</feature>
<reference evidence="2" key="1">
    <citation type="submission" date="2025-08" db="UniProtKB">
        <authorList>
            <consortium name="Ensembl"/>
        </authorList>
    </citation>
    <scope>IDENTIFICATION</scope>
</reference>
<dbReference type="GO" id="GO:0006406">
    <property type="term" value="P:mRNA export from nucleus"/>
    <property type="evidence" value="ECO:0007669"/>
    <property type="project" value="InterPro"/>
</dbReference>
<dbReference type="GO" id="GO:0003729">
    <property type="term" value="F:mRNA binding"/>
    <property type="evidence" value="ECO:0007669"/>
    <property type="project" value="InterPro"/>
</dbReference>
<dbReference type="OrthoDB" id="9898865at2759"/>
<evidence type="ECO:0000313" key="2">
    <source>
        <dbReference type="Ensembl" id="ENSFTIP00000018602.1"/>
    </source>
</evidence>
<name>A0A8C4UZ22_FALTI</name>
<evidence type="ECO:0000256" key="1">
    <source>
        <dbReference type="SAM" id="MobiDB-lite"/>
    </source>
</evidence>
<dbReference type="PANTHER" id="PTHR21038">
    <property type="entry name" value="40-2-3 PROTEIN-RELATED"/>
    <property type="match status" value="1"/>
</dbReference>
<evidence type="ECO:0008006" key="4">
    <source>
        <dbReference type="Google" id="ProtNLM"/>
    </source>
</evidence>
<dbReference type="PANTHER" id="PTHR21038:SF3">
    <property type="entry name" value="UAP56-INTERACTING FACTOR"/>
    <property type="match status" value="1"/>
</dbReference>
<dbReference type="OMA" id="QFNRRQF"/>
<dbReference type="Ensembl" id="ENSFTIT00000019387.1">
    <property type="protein sequence ID" value="ENSFTIP00000018602.1"/>
    <property type="gene ID" value="ENSFTIG00000012303.1"/>
</dbReference>
<feature type="compositionally biased region" description="Low complexity" evidence="1">
    <location>
        <begin position="53"/>
        <end position="64"/>
    </location>
</feature>
<dbReference type="InterPro" id="IPR009782">
    <property type="entry name" value="FYTTD1"/>
</dbReference>
<organism evidence="2 3">
    <name type="scientific">Falco tinnunculus</name>
    <name type="common">Common kestrel</name>
    <dbReference type="NCBI Taxonomy" id="100819"/>
    <lineage>
        <taxon>Eukaryota</taxon>
        <taxon>Metazoa</taxon>
        <taxon>Chordata</taxon>
        <taxon>Craniata</taxon>
        <taxon>Vertebrata</taxon>
        <taxon>Euteleostomi</taxon>
        <taxon>Archelosauria</taxon>
        <taxon>Archosauria</taxon>
        <taxon>Dinosauria</taxon>
        <taxon>Saurischia</taxon>
        <taxon>Theropoda</taxon>
        <taxon>Coelurosauria</taxon>
        <taxon>Aves</taxon>
        <taxon>Neognathae</taxon>
        <taxon>Neoaves</taxon>
        <taxon>Telluraves</taxon>
        <taxon>Australaves</taxon>
        <taxon>Falconiformes</taxon>
        <taxon>Falconidae</taxon>
        <taxon>Falco</taxon>
    </lineage>
</organism>
<proteinExistence type="predicted"/>